<dbReference type="PANTHER" id="PTHR34978">
    <property type="entry name" value="POSSIBLE SENSOR-TRANSDUCER PROTEIN BLAR"/>
    <property type="match status" value="1"/>
</dbReference>
<reference evidence="6 7" key="1">
    <citation type="submission" date="2019-02" db="EMBL/GenBank/DDBJ databases">
        <title>Deep-cultivation of Planctomycetes and their phenomic and genomic characterization uncovers novel biology.</title>
        <authorList>
            <person name="Wiegand S."/>
            <person name="Jogler M."/>
            <person name="Boedeker C."/>
            <person name="Pinto D."/>
            <person name="Vollmers J."/>
            <person name="Rivas-Marin E."/>
            <person name="Kohn T."/>
            <person name="Peeters S.H."/>
            <person name="Heuer A."/>
            <person name="Rast P."/>
            <person name="Oberbeckmann S."/>
            <person name="Bunk B."/>
            <person name="Jeske O."/>
            <person name="Meyerdierks A."/>
            <person name="Storesund J.E."/>
            <person name="Kallscheuer N."/>
            <person name="Luecker S."/>
            <person name="Lage O.M."/>
            <person name="Pohl T."/>
            <person name="Merkel B.J."/>
            <person name="Hornburger P."/>
            <person name="Mueller R.-W."/>
            <person name="Bruemmer F."/>
            <person name="Labrenz M."/>
            <person name="Spormann A.M."/>
            <person name="Op Den Camp H."/>
            <person name="Overmann J."/>
            <person name="Amann R."/>
            <person name="Jetten M.S.M."/>
            <person name="Mascher T."/>
            <person name="Medema M.H."/>
            <person name="Devos D.P."/>
            <person name="Kaster A.-K."/>
            <person name="Ovreas L."/>
            <person name="Rohde M."/>
            <person name="Galperin M.Y."/>
            <person name="Jogler C."/>
        </authorList>
    </citation>
    <scope>NUCLEOTIDE SEQUENCE [LARGE SCALE GENOMIC DNA]</scope>
    <source>
        <strain evidence="6 7">KOR34</strain>
    </source>
</reference>
<evidence type="ECO:0000259" key="4">
    <source>
        <dbReference type="Pfam" id="PF00263"/>
    </source>
</evidence>
<evidence type="ECO:0000313" key="6">
    <source>
        <dbReference type="EMBL" id="TWT30172.1"/>
    </source>
</evidence>
<dbReference type="Pfam" id="PF00263">
    <property type="entry name" value="Secretin"/>
    <property type="match status" value="1"/>
</dbReference>
<dbReference type="RefSeq" id="WP_146568544.1">
    <property type="nucleotide sequence ID" value="NZ_SIHJ01000005.1"/>
</dbReference>
<dbReference type="PANTHER" id="PTHR34978:SF3">
    <property type="entry name" value="SLR0241 PROTEIN"/>
    <property type="match status" value="1"/>
</dbReference>
<dbReference type="Pfam" id="PF05569">
    <property type="entry name" value="Peptidase_M56"/>
    <property type="match status" value="1"/>
</dbReference>
<dbReference type="GO" id="GO:0009306">
    <property type="term" value="P:protein secretion"/>
    <property type="evidence" value="ECO:0007669"/>
    <property type="project" value="InterPro"/>
</dbReference>
<proteinExistence type="inferred from homology"/>
<dbReference type="OrthoDB" id="219918at2"/>
<feature type="domain" description="Peptidase M56" evidence="5">
    <location>
        <begin position="16"/>
        <end position="329"/>
    </location>
</feature>
<keyword evidence="3" id="KW-1133">Transmembrane helix</keyword>
<dbReference type="InterPro" id="IPR052173">
    <property type="entry name" value="Beta-lactam_resp_regulator"/>
</dbReference>
<keyword evidence="3" id="KW-0812">Transmembrane</keyword>
<name>A0A5C5UXH9_9BACT</name>
<protein>
    <submittedName>
        <fullName evidence="6">Regulatory protein BlaR1</fullName>
    </submittedName>
</protein>
<evidence type="ECO:0000256" key="3">
    <source>
        <dbReference type="SAM" id="Phobius"/>
    </source>
</evidence>
<evidence type="ECO:0000259" key="5">
    <source>
        <dbReference type="Pfam" id="PF05569"/>
    </source>
</evidence>
<accession>A0A5C5UXH9</accession>
<comment type="similarity">
    <text evidence="1">Belongs to the bacterial secretin family.</text>
</comment>
<dbReference type="CDD" id="cd07341">
    <property type="entry name" value="M56_BlaR1_MecR1_like"/>
    <property type="match status" value="1"/>
</dbReference>
<dbReference type="Proteomes" id="UP000316714">
    <property type="component" value="Unassembled WGS sequence"/>
</dbReference>
<gene>
    <name evidence="6" type="primary">blaR1_8</name>
    <name evidence="6" type="ORF">KOR34_47300</name>
</gene>
<keyword evidence="7" id="KW-1185">Reference proteome</keyword>
<evidence type="ECO:0000256" key="1">
    <source>
        <dbReference type="RuleBase" id="RU004003"/>
    </source>
</evidence>
<dbReference type="InterPro" id="IPR004846">
    <property type="entry name" value="T2SS/T3SS_dom"/>
</dbReference>
<keyword evidence="3" id="KW-0472">Membrane</keyword>
<sequence>MRGFIHPVEELFEGIANAAIAAVAVVLLVWLVDRLAGRRLSPGIRAALWLLVAARLVMPTGPDSALSVQRVWSLFERAQPAAAVAEAQNGTQASPMTGDQPSRAAEWERASSGTPASAQPARPTRRSGPDWDDIIFWTLMFAWPAGVAWVLLRAAYASARFAWRLHSSAEETADATVDVVLHACDEVGVCRPRIKRVPGLGAPALFGVLRPTLCLPLDSELSTAELRMIALHEAAHLRRRDCLVAWLLTPIRALHWCNPIAWLALGRYERYREQACDEAVRRRLPASQLTSYADLLLRFASAKPAPAPGLVGLWFARSARELGARIEALDEPTPGQRRVPKLVGVALLAVVAVATLTDPAVSRSNAPAAVLPKQVSPYSWTIPPGTDAVDDELLHESYDLTDAVAKIAEVRPEEQEPQQWLLKYLHLFDGEHRVLRPAGSNRVLVRSTREGHRFFANLLGDAERFGHTWQVVVSTRVFRAEDVESLPDVDWKKVTVFPPTDSTVDPPLPSSGEFSGDEHAAEEISLSTESVSFEYAPHLAVRLSSAATDRLMRAASTGRGDSPYSAPKVTLFNGQEAMVIDRSQTPFVVGVEYVEGEHATAAQPTIAVLPEGARVDVRPRMVDADTVDLNCRLVLTHIGRVGEAKLPGQDIVVQTPRIDRKSLSARCRLKKGQTLLLAPLTGFNGDAKQPSDRSFYYAVTVDWFADPLEPAN</sequence>
<feature type="transmembrane region" description="Helical" evidence="3">
    <location>
        <begin position="12"/>
        <end position="32"/>
    </location>
</feature>
<comment type="caution">
    <text evidence="6">The sequence shown here is derived from an EMBL/GenBank/DDBJ whole genome shotgun (WGS) entry which is preliminary data.</text>
</comment>
<dbReference type="AlphaFoldDB" id="A0A5C5UXH9"/>
<feature type="compositionally biased region" description="Polar residues" evidence="2">
    <location>
        <begin position="88"/>
        <end position="100"/>
    </location>
</feature>
<dbReference type="InterPro" id="IPR008756">
    <property type="entry name" value="Peptidase_M56"/>
</dbReference>
<evidence type="ECO:0000256" key="2">
    <source>
        <dbReference type="SAM" id="MobiDB-lite"/>
    </source>
</evidence>
<organism evidence="6 7">
    <name type="scientific">Posidoniimonas corsicana</name>
    <dbReference type="NCBI Taxonomy" id="1938618"/>
    <lineage>
        <taxon>Bacteria</taxon>
        <taxon>Pseudomonadati</taxon>
        <taxon>Planctomycetota</taxon>
        <taxon>Planctomycetia</taxon>
        <taxon>Pirellulales</taxon>
        <taxon>Lacipirellulaceae</taxon>
        <taxon>Posidoniimonas</taxon>
    </lineage>
</organism>
<feature type="transmembrane region" description="Helical" evidence="3">
    <location>
        <begin position="134"/>
        <end position="156"/>
    </location>
</feature>
<dbReference type="EMBL" id="SIHJ01000005">
    <property type="protein sequence ID" value="TWT30172.1"/>
    <property type="molecule type" value="Genomic_DNA"/>
</dbReference>
<evidence type="ECO:0000313" key="7">
    <source>
        <dbReference type="Proteomes" id="UP000316714"/>
    </source>
</evidence>
<feature type="region of interest" description="Disordered" evidence="2">
    <location>
        <begin position="86"/>
        <end position="127"/>
    </location>
</feature>
<feature type="domain" description="Type II/III secretion system secretin-like" evidence="4">
    <location>
        <begin position="565"/>
        <end position="678"/>
    </location>
</feature>